<dbReference type="PROSITE" id="PS51695">
    <property type="entry name" value="SEDOLISIN"/>
    <property type="match status" value="1"/>
</dbReference>
<dbReference type="SUPFAM" id="SSF50405">
    <property type="entry name" value="Actin-crosslinking proteins"/>
    <property type="match status" value="1"/>
</dbReference>
<dbReference type="InterPro" id="IPR023828">
    <property type="entry name" value="Peptidase_S8_Ser-AS"/>
</dbReference>
<protein>
    <recommendedName>
        <fullName evidence="4">Peptidase S53 domain-containing protein</fullName>
    </recommendedName>
</protein>
<dbReference type="InterPro" id="IPR050819">
    <property type="entry name" value="Tripeptidyl-peptidase_I"/>
</dbReference>
<proteinExistence type="predicted"/>
<dbReference type="InterPro" id="IPR036852">
    <property type="entry name" value="Peptidase_S8/S53_dom_sf"/>
</dbReference>
<evidence type="ECO:0000259" key="4">
    <source>
        <dbReference type="PROSITE" id="PS51695"/>
    </source>
</evidence>
<dbReference type="CDD" id="cd00257">
    <property type="entry name" value="beta-trefoil_FSCN-like"/>
    <property type="match status" value="1"/>
</dbReference>
<dbReference type="InterPro" id="IPR030400">
    <property type="entry name" value="Sedolisin_dom"/>
</dbReference>
<dbReference type="PANTHER" id="PTHR14218:SF15">
    <property type="entry name" value="TRIPEPTIDYL-PEPTIDASE 1"/>
    <property type="match status" value="1"/>
</dbReference>
<evidence type="ECO:0000313" key="6">
    <source>
        <dbReference type="Proteomes" id="UP001500037"/>
    </source>
</evidence>
<gene>
    <name evidence="5" type="ORF">GCM10009665_73520</name>
</gene>
<name>A0ABN1X3B0_9ACTN</name>
<dbReference type="Proteomes" id="UP001500037">
    <property type="component" value="Unassembled WGS sequence"/>
</dbReference>
<dbReference type="EMBL" id="BAAALF010000264">
    <property type="protein sequence ID" value="GAA1275774.1"/>
    <property type="molecule type" value="Genomic_DNA"/>
</dbReference>
<dbReference type="CDD" id="cd04056">
    <property type="entry name" value="Peptidases_S53"/>
    <property type="match status" value="1"/>
</dbReference>
<evidence type="ECO:0000313" key="5">
    <source>
        <dbReference type="EMBL" id="GAA1275774.1"/>
    </source>
</evidence>
<accession>A0ABN1X3B0</accession>
<dbReference type="PROSITE" id="PS00138">
    <property type="entry name" value="SUBTILASE_SER"/>
    <property type="match status" value="1"/>
</dbReference>
<reference evidence="5 6" key="1">
    <citation type="journal article" date="2019" name="Int. J. Syst. Evol. Microbiol.">
        <title>The Global Catalogue of Microorganisms (GCM) 10K type strain sequencing project: providing services to taxonomists for standard genome sequencing and annotation.</title>
        <authorList>
            <consortium name="The Broad Institute Genomics Platform"/>
            <consortium name="The Broad Institute Genome Sequencing Center for Infectious Disease"/>
            <person name="Wu L."/>
            <person name="Ma J."/>
        </authorList>
    </citation>
    <scope>NUCLEOTIDE SEQUENCE [LARGE SCALE GENOMIC DNA]</scope>
    <source>
        <strain evidence="5 6">JCM 13004</strain>
    </source>
</reference>
<dbReference type="Gene3D" id="2.80.10.50">
    <property type="match status" value="1"/>
</dbReference>
<feature type="domain" description="Peptidase S53" evidence="4">
    <location>
        <begin position="43"/>
        <end position="369"/>
    </location>
</feature>
<keyword evidence="2" id="KW-0378">Hydrolase</keyword>
<dbReference type="InterPro" id="IPR008999">
    <property type="entry name" value="Actin-crosslinking"/>
</dbReference>
<dbReference type="PANTHER" id="PTHR14218">
    <property type="entry name" value="PROTEASE S8 TRIPEPTIDYL PEPTIDASE I CLN2"/>
    <property type="match status" value="1"/>
</dbReference>
<keyword evidence="3" id="KW-0720">Serine protease</keyword>
<organism evidence="5 6">
    <name type="scientific">Kitasatospora nipponensis</name>
    <dbReference type="NCBI Taxonomy" id="258049"/>
    <lineage>
        <taxon>Bacteria</taxon>
        <taxon>Bacillati</taxon>
        <taxon>Actinomycetota</taxon>
        <taxon>Actinomycetes</taxon>
        <taxon>Kitasatosporales</taxon>
        <taxon>Streptomycetaceae</taxon>
        <taxon>Kitasatospora</taxon>
    </lineage>
</organism>
<evidence type="ECO:0000256" key="3">
    <source>
        <dbReference type="ARBA" id="ARBA00022825"/>
    </source>
</evidence>
<sequence>MRRACAVATEPGLMACQALVRTDVVQPHAFSLTAVSPNATPAGFGPADLLSAYNLPAGGGAGATVAIVDAYDDPNAESDLAVYRSQFGLPACTTANGCFRKVNQSGGTGYPSGDPGWATEISLDIDMVSAIAPNAHILLVEATTPTTANLGTAVNTAVALGAKYVSNSYGGPESSADTGYDASYFNHPGVAVTVSSGDSAYGVEYPAASRYVTAVGGTSLSHASTVRGWSESAWSGAGSGCSGYDAKPSWQADTGCARRTVADVSAVADPATGVAVYDTYGTSGWAVYGGTSVASPIIAAVYALAGTPAAGSYPAAYPYARPWALNDVTTGSNGSCSPAYLCTAGAGYDGPTGLGTPNGTNGFTSTPARVVSFRAHANNDYVTAENAGASSLIANRTAIGQWEQFDLIDLGSGNISLRAHADNYYVTAENAGAAPLIANRKAIGLWETFALIHNADGSVSLKSAADNEYVTAENAGAASLIANRTAIGPWEEFDLIG</sequence>
<dbReference type="SUPFAM" id="SSF52743">
    <property type="entry name" value="Subtilisin-like"/>
    <property type="match status" value="1"/>
</dbReference>
<comment type="caution">
    <text evidence="5">The sequence shown here is derived from an EMBL/GenBank/DDBJ whole genome shotgun (WGS) entry which is preliminary data.</text>
</comment>
<keyword evidence="1" id="KW-0645">Protease</keyword>
<keyword evidence="6" id="KW-1185">Reference proteome</keyword>
<evidence type="ECO:0000256" key="1">
    <source>
        <dbReference type="ARBA" id="ARBA00022670"/>
    </source>
</evidence>
<evidence type="ECO:0000256" key="2">
    <source>
        <dbReference type="ARBA" id="ARBA00022801"/>
    </source>
</evidence>
<dbReference type="Gene3D" id="3.40.50.200">
    <property type="entry name" value="Peptidase S8/S53 domain"/>
    <property type="match status" value="1"/>
</dbReference>